<evidence type="ECO:0000313" key="3">
    <source>
        <dbReference type="Proteomes" id="UP000622552"/>
    </source>
</evidence>
<dbReference type="Proteomes" id="UP000622552">
    <property type="component" value="Unassembled WGS sequence"/>
</dbReference>
<dbReference type="SUPFAM" id="SSF54427">
    <property type="entry name" value="NTF2-like"/>
    <property type="match status" value="1"/>
</dbReference>
<proteinExistence type="predicted"/>
<name>A0A8J7KGT4_9ACTN</name>
<evidence type="ECO:0000259" key="1">
    <source>
        <dbReference type="Pfam" id="PF12680"/>
    </source>
</evidence>
<comment type="caution">
    <text evidence="2">The sequence shown here is derived from an EMBL/GenBank/DDBJ whole genome shotgun (WGS) entry which is preliminary data.</text>
</comment>
<accession>A0A8J7KGT4</accession>
<dbReference type="EMBL" id="JADOUF010000001">
    <property type="protein sequence ID" value="MBG6137730.1"/>
    <property type="molecule type" value="Genomic_DNA"/>
</dbReference>
<dbReference type="RefSeq" id="WP_197004559.1">
    <property type="nucleotide sequence ID" value="NZ_BONS01000024.1"/>
</dbReference>
<organism evidence="2 3">
    <name type="scientific">Longispora fulva</name>
    <dbReference type="NCBI Taxonomy" id="619741"/>
    <lineage>
        <taxon>Bacteria</taxon>
        <taxon>Bacillati</taxon>
        <taxon>Actinomycetota</taxon>
        <taxon>Actinomycetes</taxon>
        <taxon>Micromonosporales</taxon>
        <taxon>Micromonosporaceae</taxon>
        <taxon>Longispora</taxon>
    </lineage>
</organism>
<dbReference type="InterPro" id="IPR032710">
    <property type="entry name" value="NTF2-like_dom_sf"/>
</dbReference>
<protein>
    <recommendedName>
        <fullName evidence="1">SnoaL-like domain-containing protein</fullName>
    </recommendedName>
</protein>
<sequence>MDFVQRWSDFWAKPDPAGVHTIAHPDIVMNWPAVDEPLRGLPVWEARIAGMLQRFPDLVLRVTGHAFNGDLCFISWQASATVGGRPATWEGIDRMILRDDRVIESMVAFDTYDLRAATA</sequence>
<gene>
    <name evidence="2" type="ORF">IW245_003924</name>
</gene>
<evidence type="ECO:0000313" key="2">
    <source>
        <dbReference type="EMBL" id="MBG6137730.1"/>
    </source>
</evidence>
<reference evidence="2" key="1">
    <citation type="submission" date="2020-11" db="EMBL/GenBank/DDBJ databases">
        <title>Sequencing the genomes of 1000 actinobacteria strains.</title>
        <authorList>
            <person name="Klenk H.-P."/>
        </authorList>
    </citation>
    <scope>NUCLEOTIDE SEQUENCE</scope>
    <source>
        <strain evidence="2">DSM 45356</strain>
    </source>
</reference>
<dbReference type="AlphaFoldDB" id="A0A8J7KGT4"/>
<dbReference type="Pfam" id="PF12680">
    <property type="entry name" value="SnoaL_2"/>
    <property type="match status" value="1"/>
</dbReference>
<dbReference type="Gene3D" id="3.10.450.50">
    <property type="match status" value="1"/>
</dbReference>
<dbReference type="InterPro" id="IPR037401">
    <property type="entry name" value="SnoaL-like"/>
</dbReference>
<keyword evidence="3" id="KW-1185">Reference proteome</keyword>
<feature type="domain" description="SnoaL-like" evidence="1">
    <location>
        <begin position="4"/>
        <end position="104"/>
    </location>
</feature>